<sequence length="146" mass="16742">MNVSKNILLEISGQAANSSYNFLSPALFSKTTLQLSETRIIERTRKMIASRHCEVILYEVDSVEIVEDGVSWLLVLGFFALFFYGLGIIFFILYFFFKYKYLIIRSGSNAQILCISGANHMEKAKIFMEEVLRQSENAKPKGLRYS</sequence>
<gene>
    <name evidence="2" type="ORF">MiAbB_01101</name>
</gene>
<organism evidence="2 3">
    <name type="scientific">Microcystis aeruginosa NIES-4285</name>
    <dbReference type="NCBI Taxonomy" id="2497681"/>
    <lineage>
        <taxon>Bacteria</taxon>
        <taxon>Bacillati</taxon>
        <taxon>Cyanobacteriota</taxon>
        <taxon>Cyanophyceae</taxon>
        <taxon>Oscillatoriophycideae</taxon>
        <taxon>Chroococcales</taxon>
        <taxon>Microcystaceae</taxon>
        <taxon>Microcystis</taxon>
    </lineage>
</organism>
<keyword evidence="1" id="KW-0812">Transmembrane</keyword>
<protein>
    <submittedName>
        <fullName evidence="2">Uncharacterized protein</fullName>
    </submittedName>
</protein>
<evidence type="ECO:0000313" key="2">
    <source>
        <dbReference type="EMBL" id="GCE59189.1"/>
    </source>
</evidence>
<proteinExistence type="predicted"/>
<keyword evidence="1" id="KW-1133">Transmembrane helix</keyword>
<name>A0A402DAD0_MICAE</name>
<evidence type="ECO:0000313" key="3">
    <source>
        <dbReference type="Proteomes" id="UP000289660"/>
    </source>
</evidence>
<dbReference type="AlphaFoldDB" id="A0A402DAD0"/>
<keyword evidence="1" id="KW-0472">Membrane</keyword>
<accession>A0A402DAD0</accession>
<dbReference type="EMBL" id="BIFY01000012">
    <property type="protein sequence ID" value="GCE59189.1"/>
    <property type="molecule type" value="Genomic_DNA"/>
</dbReference>
<feature type="transmembrane region" description="Helical" evidence="1">
    <location>
        <begin position="72"/>
        <end position="97"/>
    </location>
</feature>
<dbReference type="Proteomes" id="UP000289660">
    <property type="component" value="Unassembled WGS sequence"/>
</dbReference>
<reference evidence="3" key="1">
    <citation type="submission" date="2018-12" db="EMBL/GenBank/DDBJ databases">
        <title>Genome sequence of Microcystis aeruginosa NIES-4285.</title>
        <authorList>
            <person name="Tanabe Y."/>
        </authorList>
    </citation>
    <scope>NUCLEOTIDE SEQUENCE [LARGE SCALE GENOMIC DNA]</scope>
    <source>
        <strain evidence="3">NIES-4285</strain>
    </source>
</reference>
<evidence type="ECO:0000256" key="1">
    <source>
        <dbReference type="SAM" id="Phobius"/>
    </source>
</evidence>
<comment type="caution">
    <text evidence="2">The sequence shown here is derived from an EMBL/GenBank/DDBJ whole genome shotgun (WGS) entry which is preliminary data.</text>
</comment>
<dbReference type="RefSeq" id="WP_130756721.1">
    <property type="nucleotide sequence ID" value="NZ_BIFY01000012.1"/>
</dbReference>